<evidence type="ECO:0000256" key="1">
    <source>
        <dbReference type="ARBA" id="ARBA00004383"/>
    </source>
</evidence>
<dbReference type="PANTHER" id="PTHR33446">
    <property type="entry name" value="PROTEIN TONB-RELATED"/>
    <property type="match status" value="1"/>
</dbReference>
<keyword evidence="13" id="KW-1185">Reference proteome</keyword>
<sequence>MKKYLFTLLSLLIYFTAHAQNVGPATPKPSVILDGKLLVNGMDTLRKFKNEDIESVTILKERDKTSQFGINDNNGLLIVFTKAKQNSAENIALKKKIAKLNFSAKPDPAMKSGISNKPSRDSIPNGVFDFVTIEKQPEFPGGLKAFYQYLNDNIKYPKEAAKNKIQGRVFLSFVVEKNGGLTNIKIMRGVSADINEEAIRVLSGSPKWNPGIQFGVPVRVKYNINVNFALN</sequence>
<dbReference type="PANTHER" id="PTHR33446:SF2">
    <property type="entry name" value="PROTEIN TONB"/>
    <property type="match status" value="1"/>
</dbReference>
<dbReference type="PROSITE" id="PS52015">
    <property type="entry name" value="TONB_CTD"/>
    <property type="match status" value="1"/>
</dbReference>
<evidence type="ECO:0000256" key="7">
    <source>
        <dbReference type="ARBA" id="ARBA00022927"/>
    </source>
</evidence>
<keyword evidence="8" id="KW-1133">Transmembrane helix</keyword>
<dbReference type="GO" id="GO:0031992">
    <property type="term" value="F:energy transducer activity"/>
    <property type="evidence" value="ECO:0007669"/>
    <property type="project" value="TreeGrafter"/>
</dbReference>
<evidence type="ECO:0000256" key="6">
    <source>
        <dbReference type="ARBA" id="ARBA00022692"/>
    </source>
</evidence>
<accession>A0A1G6U6J5</accession>
<dbReference type="GO" id="GO:0015031">
    <property type="term" value="P:protein transport"/>
    <property type="evidence" value="ECO:0007669"/>
    <property type="project" value="UniProtKB-KW"/>
</dbReference>
<feature type="chain" id="PRO_5011562843" evidence="10">
    <location>
        <begin position="20"/>
        <end position="231"/>
    </location>
</feature>
<dbReference type="EMBL" id="FMZH01000005">
    <property type="protein sequence ID" value="SDD37000.1"/>
    <property type="molecule type" value="Genomic_DNA"/>
</dbReference>
<dbReference type="RefSeq" id="WP_244154658.1">
    <property type="nucleotide sequence ID" value="NZ_FMZH01000005.1"/>
</dbReference>
<keyword evidence="4" id="KW-1003">Cell membrane</keyword>
<keyword evidence="3" id="KW-0813">Transport</keyword>
<evidence type="ECO:0000313" key="13">
    <source>
        <dbReference type="Proteomes" id="UP000199455"/>
    </source>
</evidence>
<evidence type="ECO:0000256" key="3">
    <source>
        <dbReference type="ARBA" id="ARBA00022448"/>
    </source>
</evidence>
<evidence type="ECO:0000313" key="12">
    <source>
        <dbReference type="EMBL" id="SDD37000.1"/>
    </source>
</evidence>
<name>A0A1G6U6J5_9SPHI</name>
<reference evidence="13" key="1">
    <citation type="submission" date="2016-10" db="EMBL/GenBank/DDBJ databases">
        <authorList>
            <person name="Varghese N."/>
            <person name="Submissions S."/>
        </authorList>
    </citation>
    <scope>NUCLEOTIDE SEQUENCE [LARGE SCALE GENOMIC DNA]</scope>
    <source>
        <strain evidence="13">DSM 18609</strain>
    </source>
</reference>
<dbReference type="InterPro" id="IPR037682">
    <property type="entry name" value="TonB_C"/>
</dbReference>
<dbReference type="SUPFAM" id="SSF74653">
    <property type="entry name" value="TolA/TonB C-terminal domain"/>
    <property type="match status" value="1"/>
</dbReference>
<keyword evidence="6" id="KW-0812">Transmembrane</keyword>
<dbReference type="Proteomes" id="UP000199455">
    <property type="component" value="Unassembled WGS sequence"/>
</dbReference>
<evidence type="ECO:0000256" key="10">
    <source>
        <dbReference type="SAM" id="SignalP"/>
    </source>
</evidence>
<evidence type="ECO:0000256" key="8">
    <source>
        <dbReference type="ARBA" id="ARBA00022989"/>
    </source>
</evidence>
<dbReference type="InterPro" id="IPR051045">
    <property type="entry name" value="TonB-dependent_transducer"/>
</dbReference>
<organism evidence="12 13">
    <name type="scientific">Pedobacter soli</name>
    <dbReference type="NCBI Taxonomy" id="390242"/>
    <lineage>
        <taxon>Bacteria</taxon>
        <taxon>Pseudomonadati</taxon>
        <taxon>Bacteroidota</taxon>
        <taxon>Sphingobacteriia</taxon>
        <taxon>Sphingobacteriales</taxon>
        <taxon>Sphingobacteriaceae</taxon>
        <taxon>Pedobacter</taxon>
    </lineage>
</organism>
<protein>
    <submittedName>
        <fullName evidence="12">TonB family C-terminal domain-containing protein</fullName>
    </submittedName>
</protein>
<keyword evidence="9" id="KW-0472">Membrane</keyword>
<evidence type="ECO:0000256" key="4">
    <source>
        <dbReference type="ARBA" id="ARBA00022475"/>
    </source>
</evidence>
<feature type="domain" description="TonB C-terminal" evidence="11">
    <location>
        <begin position="141"/>
        <end position="231"/>
    </location>
</feature>
<evidence type="ECO:0000256" key="5">
    <source>
        <dbReference type="ARBA" id="ARBA00022519"/>
    </source>
</evidence>
<comment type="subcellular location">
    <subcellularLocation>
        <location evidence="1">Cell inner membrane</location>
        <topology evidence="1">Single-pass membrane protein</topology>
        <orientation evidence="1">Periplasmic side</orientation>
    </subcellularLocation>
</comment>
<dbReference type="AlphaFoldDB" id="A0A1G6U6J5"/>
<dbReference type="Pfam" id="PF03544">
    <property type="entry name" value="TonB_C"/>
    <property type="match status" value="1"/>
</dbReference>
<dbReference type="Gene3D" id="3.30.1150.10">
    <property type="match status" value="1"/>
</dbReference>
<evidence type="ECO:0000259" key="11">
    <source>
        <dbReference type="PROSITE" id="PS52015"/>
    </source>
</evidence>
<dbReference type="GO" id="GO:0055085">
    <property type="term" value="P:transmembrane transport"/>
    <property type="evidence" value="ECO:0007669"/>
    <property type="project" value="InterPro"/>
</dbReference>
<dbReference type="GO" id="GO:0098797">
    <property type="term" value="C:plasma membrane protein complex"/>
    <property type="evidence" value="ECO:0007669"/>
    <property type="project" value="TreeGrafter"/>
</dbReference>
<feature type="signal peptide" evidence="10">
    <location>
        <begin position="1"/>
        <end position="19"/>
    </location>
</feature>
<dbReference type="InterPro" id="IPR006260">
    <property type="entry name" value="TonB/TolA_C"/>
</dbReference>
<dbReference type="NCBIfam" id="TIGR01352">
    <property type="entry name" value="tonB_Cterm"/>
    <property type="match status" value="1"/>
</dbReference>
<evidence type="ECO:0000256" key="9">
    <source>
        <dbReference type="ARBA" id="ARBA00023136"/>
    </source>
</evidence>
<proteinExistence type="inferred from homology"/>
<keyword evidence="5" id="KW-0997">Cell inner membrane</keyword>
<evidence type="ECO:0000256" key="2">
    <source>
        <dbReference type="ARBA" id="ARBA00006555"/>
    </source>
</evidence>
<comment type="similarity">
    <text evidence="2">Belongs to the TonB family.</text>
</comment>
<gene>
    <name evidence="12" type="ORF">SAMN04488024_105253</name>
</gene>
<keyword evidence="10" id="KW-0732">Signal</keyword>
<keyword evidence="7" id="KW-0653">Protein transport</keyword>
<dbReference type="STRING" id="390242.SAMN04488024_105253"/>